<feature type="coiled-coil region" evidence="5">
    <location>
        <begin position="962"/>
        <end position="1031"/>
    </location>
</feature>
<keyword evidence="5" id="KW-0175">Coiled coil</keyword>
<sequence length="1116" mass="131675">MSQRKSLTQAHIKTVLISEGRGKFKRCQLCQKEFGLLKPEHQCKRCRRAVCKQCSEHKIIYITETGPSKRPRRICNSCKDESDWIKRFIEQQKIVFGTNTFAVEWLKASNITLEHANQEYEKAQSSIKENSDYQKMKSELNSVMIELWLNLNFSLREFITYLIKDNEHELLTQKISKVLGSLLLQYPEIGYSSDQILITLFLLCFSSEASAYALLTVLYSNIIPFNTYPSQLKKTPYDYLNETEKVSQVLEQAFKLKQSEVTLVKPFLRNRISRYIQPFGINFFLLQTSFFFFNQVLLGPTLGYDNYLKCLASSFYVSFDEIKQFNQQFEEIEGQIMKGVSSGMIEKNYVQTKLIIFLSHQQGMTQSVIVSRPLEKNKETHQIKIEFKKDENIQQRNEQDDDMLEYSVTQSNEFQNLRRKTVQISQQPQVDEEKETLKKYILQIEELLMTKHKLVTELQLQVKELQNQPLQIINQDVDQQLLEANDQLRKKISLQDLEIQSLQEQKKYSDKIQEDNQNIINNLQKSNSEIYAQLNAQILQNKELQQQISDLQQLSNQQSDNSMTASQVEKNYQINISLQSKQSEQELTQLLDEDRQKIFQLELQVNQLNKEYIALQQLNQDKLRIIGNLEVRLIHAEAAKRENEKFQLENIDIKKKLQNHELVIIQQTEQLQLLQQRYDLRCSEIDAVKKEKFNLAEELSQKDQQHSQILQPIQKQLADLHISYNSISEQLSEALSINQKLQQIIIEKDKEISEHYKQLSERDLIIVALKEADILMKDRISNLQRQLEENQTQLHKIQQELQTNNDRQLQTQNEASKNKEQLQQLINEHQLLTDQHRLIIIELDDYKAKWIILNQDHTTLRETHNITINELDLLKQRFAQLNNDHNTLQEQHRQSQIQFEQERNNSAQIQEKNRIIDELSHQLNKIEETHQITIQIHLTKIQELELIIITHEKKMLEFKSLSEQQKIEITELMAKIAQLESDRAEHIAKNQSLTIQLTANIEKLNELENKKNNLEQELVQLQKRVQELNHHNGEQKVLIIQLEERITLLITEVKTKEGENVKLIQLIETQKQSMIDYEELIRKLKAQIVELEKHNLKLKTTLKHYKELSKEMAELD</sequence>
<dbReference type="Proteomes" id="UP000689195">
    <property type="component" value="Unassembled WGS sequence"/>
</dbReference>
<name>A0A8S1W8C3_9CILI</name>
<gene>
    <name evidence="7" type="ORF">PPENT_87.1.T0850192</name>
</gene>
<keyword evidence="1" id="KW-0479">Metal-binding</keyword>
<dbReference type="PROSITE" id="PS50178">
    <property type="entry name" value="ZF_FYVE"/>
    <property type="match status" value="1"/>
</dbReference>
<dbReference type="CDD" id="cd00065">
    <property type="entry name" value="FYVE_like_SF"/>
    <property type="match status" value="1"/>
</dbReference>
<evidence type="ECO:0000256" key="5">
    <source>
        <dbReference type="SAM" id="Coils"/>
    </source>
</evidence>
<dbReference type="GO" id="GO:0008270">
    <property type="term" value="F:zinc ion binding"/>
    <property type="evidence" value="ECO:0007669"/>
    <property type="project" value="UniProtKB-KW"/>
</dbReference>
<feature type="domain" description="FYVE-type" evidence="6">
    <location>
        <begin position="21"/>
        <end position="83"/>
    </location>
</feature>
<evidence type="ECO:0000256" key="2">
    <source>
        <dbReference type="ARBA" id="ARBA00022771"/>
    </source>
</evidence>
<accession>A0A8S1W8C3</accession>
<dbReference type="InterPro" id="IPR000306">
    <property type="entry name" value="Znf_FYVE"/>
</dbReference>
<feature type="coiled-coil region" evidence="5">
    <location>
        <begin position="871"/>
        <end position="929"/>
    </location>
</feature>
<feature type="coiled-coil region" evidence="5">
    <location>
        <begin position="1067"/>
        <end position="1111"/>
    </location>
</feature>
<evidence type="ECO:0000256" key="4">
    <source>
        <dbReference type="PROSITE-ProRule" id="PRU00091"/>
    </source>
</evidence>
<dbReference type="Pfam" id="PF01363">
    <property type="entry name" value="FYVE"/>
    <property type="match status" value="1"/>
</dbReference>
<keyword evidence="8" id="KW-1185">Reference proteome</keyword>
<comment type="caution">
    <text evidence="7">The sequence shown here is derived from an EMBL/GenBank/DDBJ whole genome shotgun (WGS) entry which is preliminary data.</text>
</comment>
<organism evidence="7 8">
    <name type="scientific">Paramecium pentaurelia</name>
    <dbReference type="NCBI Taxonomy" id="43138"/>
    <lineage>
        <taxon>Eukaryota</taxon>
        <taxon>Sar</taxon>
        <taxon>Alveolata</taxon>
        <taxon>Ciliophora</taxon>
        <taxon>Intramacronucleata</taxon>
        <taxon>Oligohymenophorea</taxon>
        <taxon>Peniculida</taxon>
        <taxon>Parameciidae</taxon>
        <taxon>Paramecium</taxon>
    </lineage>
</organism>
<proteinExistence type="predicted"/>
<keyword evidence="3" id="KW-0862">Zinc</keyword>
<dbReference type="InterPro" id="IPR017455">
    <property type="entry name" value="Znf_FYVE-rel"/>
</dbReference>
<keyword evidence="2 4" id="KW-0863">Zinc-finger</keyword>
<dbReference type="AlphaFoldDB" id="A0A8S1W8C3"/>
<evidence type="ECO:0000313" key="7">
    <source>
        <dbReference type="EMBL" id="CAD8185631.1"/>
    </source>
</evidence>
<feature type="coiled-coil region" evidence="5">
    <location>
        <begin position="780"/>
        <end position="835"/>
    </location>
</feature>
<evidence type="ECO:0000259" key="6">
    <source>
        <dbReference type="PROSITE" id="PS50178"/>
    </source>
</evidence>
<evidence type="ECO:0000256" key="1">
    <source>
        <dbReference type="ARBA" id="ARBA00022723"/>
    </source>
</evidence>
<dbReference type="OrthoDB" id="303614at2759"/>
<dbReference type="EMBL" id="CAJJDO010000085">
    <property type="protein sequence ID" value="CAD8185631.1"/>
    <property type="molecule type" value="Genomic_DNA"/>
</dbReference>
<feature type="coiled-coil region" evidence="5">
    <location>
        <begin position="591"/>
        <end position="705"/>
    </location>
</feature>
<evidence type="ECO:0000313" key="8">
    <source>
        <dbReference type="Proteomes" id="UP000689195"/>
    </source>
</evidence>
<reference evidence="7" key="1">
    <citation type="submission" date="2021-01" db="EMBL/GenBank/DDBJ databases">
        <authorList>
            <consortium name="Genoscope - CEA"/>
            <person name="William W."/>
        </authorList>
    </citation>
    <scope>NUCLEOTIDE SEQUENCE</scope>
</reference>
<evidence type="ECO:0000256" key="3">
    <source>
        <dbReference type="ARBA" id="ARBA00022833"/>
    </source>
</evidence>
<protein>
    <recommendedName>
        <fullName evidence="6">FYVE-type domain-containing protein</fullName>
    </recommendedName>
</protein>
<dbReference type="SMART" id="SM00064">
    <property type="entry name" value="FYVE"/>
    <property type="match status" value="1"/>
</dbReference>
<feature type="coiled-coil region" evidence="5">
    <location>
        <begin position="430"/>
        <end position="561"/>
    </location>
</feature>